<feature type="signal peptide" evidence="6">
    <location>
        <begin position="1"/>
        <end position="23"/>
    </location>
</feature>
<keyword evidence="8" id="KW-1185">Reference proteome</keyword>
<keyword evidence="2" id="KW-0964">Secreted</keyword>
<dbReference type="AlphaFoldDB" id="A0A6P4XPF0"/>
<evidence type="ECO:0000313" key="9">
    <source>
        <dbReference type="RefSeq" id="XP_019613948.1"/>
    </source>
</evidence>
<dbReference type="Pfam" id="PF00386">
    <property type="entry name" value="C1q"/>
    <property type="match status" value="1"/>
</dbReference>
<dbReference type="GeneID" id="109461910"/>
<reference evidence="9" key="1">
    <citation type="submission" date="2025-08" db="UniProtKB">
        <authorList>
            <consortium name="RefSeq"/>
        </authorList>
    </citation>
    <scope>IDENTIFICATION</scope>
    <source>
        <tissue evidence="9">Gonad</tissue>
    </source>
</reference>
<feature type="domain" description="C1q" evidence="7">
    <location>
        <begin position="320"/>
        <end position="458"/>
    </location>
</feature>
<dbReference type="OrthoDB" id="10062814at2759"/>
<evidence type="ECO:0000256" key="6">
    <source>
        <dbReference type="SAM" id="SignalP"/>
    </source>
</evidence>
<feature type="compositionally biased region" description="Low complexity" evidence="5">
    <location>
        <begin position="127"/>
        <end position="145"/>
    </location>
</feature>
<feature type="region of interest" description="Disordered" evidence="5">
    <location>
        <begin position="106"/>
        <end position="281"/>
    </location>
</feature>
<evidence type="ECO:0000256" key="3">
    <source>
        <dbReference type="ARBA" id="ARBA00022729"/>
    </source>
</evidence>
<comment type="subcellular location">
    <subcellularLocation>
        <location evidence="1">Secreted</location>
    </subcellularLocation>
</comment>
<dbReference type="SUPFAM" id="SSF49842">
    <property type="entry name" value="TNF-like"/>
    <property type="match status" value="1"/>
</dbReference>
<accession>A0A6P4XPF0</accession>
<dbReference type="Gene3D" id="2.60.120.40">
    <property type="match status" value="1"/>
</dbReference>
<dbReference type="InterPro" id="IPR008160">
    <property type="entry name" value="Collagen"/>
</dbReference>
<dbReference type="InterPro" id="IPR008983">
    <property type="entry name" value="Tumour_necrosis_fac-like_dom"/>
</dbReference>
<dbReference type="PANTHER" id="PTHR15427">
    <property type="entry name" value="EMILIN ELASTIN MICROFIBRIL INTERFACE-LOCATED PROTEIN ELASTIN MICROFIBRIL INTERFACER"/>
    <property type="match status" value="1"/>
</dbReference>
<dbReference type="PROSITE" id="PS50871">
    <property type="entry name" value="C1Q"/>
    <property type="match status" value="1"/>
</dbReference>
<sequence length="458" mass="47530">MAKMVRITSICVGILLLVGSAFSVRLVKREEHAVAANQDENPGEPAKYVGDVESAADALTLKNYPQADEPANNVIEPEHANHGVWEELEHEQDRFSGRCSPCGCGQRGDTGPAGPPGPPGAPGPSGIPGNHGNNGNNGLPGQSGPTGHKGDKGEIGLTGAEGQPGPMGPIGPPGYKGEAGLIGPAGPRGPAGPIGAPGQPGANVPVPGPKGQKGDAGRDGVDSSIAGPQGPQGDQGPQGTTGKLGPRGLPGFKGDKGAVGDVGPQGDQGPRGMPGPTTVPGIQVGVPLQYKYVGDQPQSDDPSAGRPDKYEEFFGNPEVELRGYSAFSAARIISMGPVEEDSKISFQHVFANVGENFEADSGTFTCYVPGTCAYFFTFHTYRATNLEVPAFIRLMLNGESQVAVYESDDDDYRDTASNSVVLMLKEGDEVWLQLDINSYLSSSVDKHTTFTGFLLFPM</sequence>
<feature type="compositionally biased region" description="Low complexity" evidence="5">
    <location>
        <begin position="191"/>
        <end position="202"/>
    </location>
</feature>
<dbReference type="SMART" id="SM00110">
    <property type="entry name" value="C1Q"/>
    <property type="match status" value="1"/>
</dbReference>
<keyword evidence="4" id="KW-0176">Collagen</keyword>
<dbReference type="RefSeq" id="XP_019613948.1">
    <property type="nucleotide sequence ID" value="XM_019758389.1"/>
</dbReference>
<gene>
    <name evidence="9" type="primary">LOC109461910</name>
</gene>
<evidence type="ECO:0000313" key="8">
    <source>
        <dbReference type="Proteomes" id="UP000515135"/>
    </source>
</evidence>
<evidence type="ECO:0000256" key="4">
    <source>
        <dbReference type="ARBA" id="ARBA00023119"/>
    </source>
</evidence>
<evidence type="ECO:0000256" key="5">
    <source>
        <dbReference type="SAM" id="MobiDB-lite"/>
    </source>
</evidence>
<dbReference type="InterPro" id="IPR001073">
    <property type="entry name" value="C1q_dom"/>
</dbReference>
<dbReference type="Proteomes" id="UP000515135">
    <property type="component" value="Unplaced"/>
</dbReference>
<evidence type="ECO:0000256" key="1">
    <source>
        <dbReference type="ARBA" id="ARBA00004613"/>
    </source>
</evidence>
<name>A0A6P4XPF0_BRABE</name>
<proteinExistence type="predicted"/>
<feature type="compositionally biased region" description="Basic and acidic residues" evidence="5">
    <location>
        <begin position="212"/>
        <end position="221"/>
    </location>
</feature>
<dbReference type="PRINTS" id="PR00007">
    <property type="entry name" value="COMPLEMNTC1Q"/>
</dbReference>
<evidence type="ECO:0000256" key="2">
    <source>
        <dbReference type="ARBA" id="ARBA00022525"/>
    </source>
</evidence>
<dbReference type="Pfam" id="PF01391">
    <property type="entry name" value="Collagen"/>
    <property type="match status" value="2"/>
</dbReference>
<feature type="compositionally biased region" description="Low complexity" evidence="5">
    <location>
        <begin position="227"/>
        <end position="241"/>
    </location>
</feature>
<feature type="compositionally biased region" description="Pro residues" evidence="5">
    <location>
        <begin position="113"/>
        <end position="122"/>
    </location>
</feature>
<keyword evidence="3 6" id="KW-0732">Signal</keyword>
<feature type="chain" id="PRO_5027650170" evidence="6">
    <location>
        <begin position="24"/>
        <end position="458"/>
    </location>
</feature>
<dbReference type="KEGG" id="bbel:109461910"/>
<dbReference type="PANTHER" id="PTHR15427:SF52">
    <property type="entry name" value="C1Q DOMAIN-CONTAINING PROTEIN"/>
    <property type="match status" value="1"/>
</dbReference>
<organism evidence="8 9">
    <name type="scientific">Branchiostoma belcheri</name>
    <name type="common">Amphioxus</name>
    <dbReference type="NCBI Taxonomy" id="7741"/>
    <lineage>
        <taxon>Eukaryota</taxon>
        <taxon>Metazoa</taxon>
        <taxon>Chordata</taxon>
        <taxon>Cephalochordata</taxon>
        <taxon>Leptocardii</taxon>
        <taxon>Amphioxiformes</taxon>
        <taxon>Branchiostomatidae</taxon>
        <taxon>Branchiostoma</taxon>
    </lineage>
</organism>
<protein>
    <submittedName>
        <fullName evidence="9">Complement C1q and tumor necrosis factor-related protein 9-like</fullName>
    </submittedName>
</protein>
<dbReference type="InterPro" id="IPR050392">
    <property type="entry name" value="Collagen/C1q_domain"/>
</dbReference>
<dbReference type="GO" id="GO:0005576">
    <property type="term" value="C:extracellular region"/>
    <property type="evidence" value="ECO:0007669"/>
    <property type="project" value="UniProtKB-SubCell"/>
</dbReference>
<evidence type="ECO:0000259" key="7">
    <source>
        <dbReference type="PROSITE" id="PS50871"/>
    </source>
</evidence>